<dbReference type="Proteomes" id="UP001230504">
    <property type="component" value="Unassembled WGS sequence"/>
</dbReference>
<keyword evidence="2" id="KW-0472">Membrane</keyword>
<keyword evidence="2" id="KW-1133">Transmembrane helix</keyword>
<evidence type="ECO:0000256" key="1">
    <source>
        <dbReference type="SAM" id="MobiDB-lite"/>
    </source>
</evidence>
<evidence type="ECO:0000256" key="2">
    <source>
        <dbReference type="SAM" id="Phobius"/>
    </source>
</evidence>
<accession>A0AAD8V2N4</accession>
<proteinExistence type="predicted"/>
<evidence type="ECO:0000313" key="4">
    <source>
        <dbReference type="Proteomes" id="UP001230504"/>
    </source>
</evidence>
<reference evidence="3" key="1">
    <citation type="submission" date="2021-06" db="EMBL/GenBank/DDBJ databases">
        <title>Comparative genomics, transcriptomics and evolutionary studies reveal genomic signatures of adaptation to plant cell wall in hemibiotrophic fungi.</title>
        <authorList>
            <consortium name="DOE Joint Genome Institute"/>
            <person name="Baroncelli R."/>
            <person name="Diaz J.F."/>
            <person name="Benocci T."/>
            <person name="Peng M."/>
            <person name="Battaglia E."/>
            <person name="Haridas S."/>
            <person name="Andreopoulos W."/>
            <person name="Labutti K."/>
            <person name="Pangilinan J."/>
            <person name="Floch G.L."/>
            <person name="Makela M.R."/>
            <person name="Henrissat B."/>
            <person name="Grigoriev I.V."/>
            <person name="Crouch J.A."/>
            <person name="De Vries R.P."/>
            <person name="Sukno S.A."/>
            <person name="Thon M.R."/>
        </authorList>
    </citation>
    <scope>NUCLEOTIDE SEQUENCE</scope>
    <source>
        <strain evidence="3">CBS 125086</strain>
    </source>
</reference>
<dbReference type="RefSeq" id="XP_060412105.1">
    <property type="nucleotide sequence ID" value="XM_060552088.1"/>
</dbReference>
<dbReference type="GeneID" id="85436328"/>
<feature type="region of interest" description="Disordered" evidence="1">
    <location>
        <begin position="23"/>
        <end position="45"/>
    </location>
</feature>
<keyword evidence="4" id="KW-1185">Reference proteome</keyword>
<evidence type="ECO:0000313" key="3">
    <source>
        <dbReference type="EMBL" id="KAK1585052.1"/>
    </source>
</evidence>
<comment type="caution">
    <text evidence="3">The sequence shown here is derived from an EMBL/GenBank/DDBJ whole genome shotgun (WGS) entry which is preliminary data.</text>
</comment>
<feature type="compositionally biased region" description="Basic residues" evidence="1">
    <location>
        <begin position="35"/>
        <end position="44"/>
    </location>
</feature>
<dbReference type="AlphaFoldDB" id="A0AAD8V2N4"/>
<name>A0AAD8V2N4_9PEZI</name>
<dbReference type="EMBL" id="JAHLJV010000048">
    <property type="protein sequence ID" value="KAK1585052.1"/>
    <property type="molecule type" value="Genomic_DNA"/>
</dbReference>
<gene>
    <name evidence="3" type="ORF">LY79DRAFT_277747</name>
</gene>
<feature type="transmembrane region" description="Helical" evidence="2">
    <location>
        <begin position="47"/>
        <end position="73"/>
    </location>
</feature>
<keyword evidence="2" id="KW-0812">Transmembrane</keyword>
<protein>
    <submittedName>
        <fullName evidence="3">Uncharacterized protein</fullName>
    </submittedName>
</protein>
<organism evidence="3 4">
    <name type="scientific">Colletotrichum navitas</name>
    <dbReference type="NCBI Taxonomy" id="681940"/>
    <lineage>
        <taxon>Eukaryota</taxon>
        <taxon>Fungi</taxon>
        <taxon>Dikarya</taxon>
        <taxon>Ascomycota</taxon>
        <taxon>Pezizomycotina</taxon>
        <taxon>Sordariomycetes</taxon>
        <taxon>Hypocreomycetidae</taxon>
        <taxon>Glomerellales</taxon>
        <taxon>Glomerellaceae</taxon>
        <taxon>Colletotrichum</taxon>
        <taxon>Colletotrichum graminicola species complex</taxon>
    </lineage>
</organism>
<sequence length="161" mass="18448">MRKSHAALCRHCAIVDQTRLRRPLRTTAQQEKRKQEKRRKRRRRENGIQGGATIASFLLLLYVCIDCSAYLPYHPMILDEYCFVPMCVPRAHPFSAQHGNCISSGETTRPLQISKAAAGSPSYVYLSMWKYSRSAKKKKLKEMEVSRVPEMMSSQIPSRAS</sequence>